<evidence type="ECO:0000313" key="3">
    <source>
        <dbReference type="Proteomes" id="UP001302126"/>
    </source>
</evidence>
<gene>
    <name evidence="2" type="ORF">QBC35DRAFT_387726</name>
</gene>
<accession>A0AAN6WTP0</accession>
<protein>
    <recommendedName>
        <fullName evidence="4">C2H2-type domain-containing protein</fullName>
    </recommendedName>
</protein>
<feature type="non-terminal residue" evidence="2">
    <location>
        <position position="1"/>
    </location>
</feature>
<feature type="region of interest" description="Disordered" evidence="1">
    <location>
        <begin position="56"/>
        <end position="76"/>
    </location>
</feature>
<reference evidence="2" key="1">
    <citation type="journal article" date="2023" name="Mol. Phylogenet. Evol.">
        <title>Genome-scale phylogeny and comparative genomics of the fungal order Sordariales.</title>
        <authorList>
            <person name="Hensen N."/>
            <person name="Bonometti L."/>
            <person name="Westerberg I."/>
            <person name="Brannstrom I.O."/>
            <person name="Guillou S."/>
            <person name="Cros-Aarteil S."/>
            <person name="Calhoun S."/>
            <person name="Haridas S."/>
            <person name="Kuo A."/>
            <person name="Mondo S."/>
            <person name="Pangilinan J."/>
            <person name="Riley R."/>
            <person name="LaButti K."/>
            <person name="Andreopoulos B."/>
            <person name="Lipzen A."/>
            <person name="Chen C."/>
            <person name="Yan M."/>
            <person name="Daum C."/>
            <person name="Ng V."/>
            <person name="Clum A."/>
            <person name="Steindorff A."/>
            <person name="Ohm R.A."/>
            <person name="Martin F."/>
            <person name="Silar P."/>
            <person name="Natvig D.O."/>
            <person name="Lalanne C."/>
            <person name="Gautier V."/>
            <person name="Ament-Velasquez S.L."/>
            <person name="Kruys A."/>
            <person name="Hutchinson M.I."/>
            <person name="Powell A.J."/>
            <person name="Barry K."/>
            <person name="Miller A.N."/>
            <person name="Grigoriev I.V."/>
            <person name="Debuchy R."/>
            <person name="Gladieux P."/>
            <person name="Hiltunen Thoren M."/>
            <person name="Johannesson H."/>
        </authorList>
    </citation>
    <scope>NUCLEOTIDE SEQUENCE</scope>
    <source>
        <strain evidence="2">PSN309</strain>
    </source>
</reference>
<dbReference type="AlphaFoldDB" id="A0AAN6WTP0"/>
<dbReference type="Gene3D" id="3.30.160.60">
    <property type="entry name" value="Classic Zinc Finger"/>
    <property type="match status" value="1"/>
</dbReference>
<keyword evidence="3" id="KW-1185">Reference proteome</keyword>
<evidence type="ECO:0000256" key="1">
    <source>
        <dbReference type="SAM" id="MobiDB-lite"/>
    </source>
</evidence>
<organism evidence="2 3">
    <name type="scientific">Podospora australis</name>
    <dbReference type="NCBI Taxonomy" id="1536484"/>
    <lineage>
        <taxon>Eukaryota</taxon>
        <taxon>Fungi</taxon>
        <taxon>Dikarya</taxon>
        <taxon>Ascomycota</taxon>
        <taxon>Pezizomycotina</taxon>
        <taxon>Sordariomycetes</taxon>
        <taxon>Sordariomycetidae</taxon>
        <taxon>Sordariales</taxon>
        <taxon>Podosporaceae</taxon>
        <taxon>Podospora</taxon>
    </lineage>
</organism>
<comment type="caution">
    <text evidence="2">The sequence shown here is derived from an EMBL/GenBank/DDBJ whole genome shotgun (WGS) entry which is preliminary data.</text>
</comment>
<sequence length="76" mass="8933">RKDRKPNPRFKCPCCMIISSDTRALHRHMWAEHAGYAEQNNIPSENEPCGYPECDYRGRKDNVRRHREKKHPAGGE</sequence>
<reference evidence="2" key="2">
    <citation type="submission" date="2023-05" db="EMBL/GenBank/DDBJ databases">
        <authorList>
            <consortium name="Lawrence Berkeley National Laboratory"/>
            <person name="Steindorff A."/>
            <person name="Hensen N."/>
            <person name="Bonometti L."/>
            <person name="Westerberg I."/>
            <person name="Brannstrom I.O."/>
            <person name="Guillou S."/>
            <person name="Cros-Aarteil S."/>
            <person name="Calhoun S."/>
            <person name="Haridas S."/>
            <person name="Kuo A."/>
            <person name="Mondo S."/>
            <person name="Pangilinan J."/>
            <person name="Riley R."/>
            <person name="Labutti K."/>
            <person name="Andreopoulos B."/>
            <person name="Lipzen A."/>
            <person name="Chen C."/>
            <person name="Yanf M."/>
            <person name="Daum C."/>
            <person name="Ng V."/>
            <person name="Clum A."/>
            <person name="Ohm R."/>
            <person name="Martin F."/>
            <person name="Silar P."/>
            <person name="Natvig D."/>
            <person name="Lalanne C."/>
            <person name="Gautier V."/>
            <person name="Ament-Velasquez S.L."/>
            <person name="Kruys A."/>
            <person name="Hutchinson M.I."/>
            <person name="Powell A.J."/>
            <person name="Barry K."/>
            <person name="Miller A.N."/>
            <person name="Grigoriev I.V."/>
            <person name="Debuchy R."/>
            <person name="Gladieux P."/>
            <person name="Thoren M.H."/>
            <person name="Johannesson H."/>
        </authorList>
    </citation>
    <scope>NUCLEOTIDE SEQUENCE</scope>
    <source>
        <strain evidence="2">PSN309</strain>
    </source>
</reference>
<dbReference type="Proteomes" id="UP001302126">
    <property type="component" value="Unassembled WGS sequence"/>
</dbReference>
<proteinExistence type="predicted"/>
<name>A0AAN6WTP0_9PEZI</name>
<evidence type="ECO:0008006" key="4">
    <source>
        <dbReference type="Google" id="ProtNLM"/>
    </source>
</evidence>
<evidence type="ECO:0000313" key="2">
    <source>
        <dbReference type="EMBL" id="KAK4186257.1"/>
    </source>
</evidence>
<dbReference type="EMBL" id="MU864428">
    <property type="protein sequence ID" value="KAK4186257.1"/>
    <property type="molecule type" value="Genomic_DNA"/>
</dbReference>